<proteinExistence type="inferred from homology"/>
<dbReference type="SUPFAM" id="SSF74788">
    <property type="entry name" value="Cullin repeat-like"/>
    <property type="match status" value="1"/>
</dbReference>
<comment type="caution">
    <text evidence="3">The sequence shown here is derived from an EMBL/GenBank/DDBJ whole genome shotgun (WGS) entry which is preliminary data.</text>
</comment>
<dbReference type="Proteomes" id="UP001202328">
    <property type="component" value="Unassembled WGS sequence"/>
</dbReference>
<protein>
    <recommendedName>
        <fullName evidence="2">Cullin N-terminal domain-containing protein</fullName>
    </recommendedName>
</protein>
<dbReference type="GO" id="GO:0031625">
    <property type="term" value="F:ubiquitin protein ligase binding"/>
    <property type="evidence" value="ECO:0007669"/>
    <property type="project" value="InterPro"/>
</dbReference>
<dbReference type="EMBL" id="JAJJMB010017752">
    <property type="protein sequence ID" value="KAI3835273.1"/>
    <property type="molecule type" value="Genomic_DNA"/>
</dbReference>
<dbReference type="GO" id="GO:0006511">
    <property type="term" value="P:ubiquitin-dependent protein catabolic process"/>
    <property type="evidence" value="ECO:0007669"/>
    <property type="project" value="InterPro"/>
</dbReference>
<evidence type="ECO:0000313" key="3">
    <source>
        <dbReference type="EMBL" id="KAI3835273.1"/>
    </source>
</evidence>
<keyword evidence="4" id="KW-1185">Reference proteome</keyword>
<feature type="non-terminal residue" evidence="3">
    <location>
        <position position="1"/>
    </location>
</feature>
<organism evidence="3 4">
    <name type="scientific">Papaver atlanticum</name>
    <dbReference type="NCBI Taxonomy" id="357466"/>
    <lineage>
        <taxon>Eukaryota</taxon>
        <taxon>Viridiplantae</taxon>
        <taxon>Streptophyta</taxon>
        <taxon>Embryophyta</taxon>
        <taxon>Tracheophyta</taxon>
        <taxon>Spermatophyta</taxon>
        <taxon>Magnoliopsida</taxon>
        <taxon>Ranunculales</taxon>
        <taxon>Papaveraceae</taxon>
        <taxon>Papaveroideae</taxon>
        <taxon>Papaver</taxon>
    </lineage>
</organism>
<dbReference type="InterPro" id="IPR001373">
    <property type="entry name" value="Cullin_N"/>
</dbReference>
<dbReference type="AlphaFoldDB" id="A0AAD4X3D8"/>
<comment type="similarity">
    <text evidence="1">Belongs to the cullin family.</text>
</comment>
<accession>A0AAD4X3D8</accession>
<sequence>LPAIQEKHDDVSMLQELVKRWANHKVLVGKLCRSFNFLDRYYIARRELPTLKNVGFGCLRKIVGAEMKVRVKDDVITLINQEREGEEINQTLVQNVLEIFVDLRNEDDTQNMEYYV</sequence>
<dbReference type="Gene3D" id="1.20.1310.10">
    <property type="entry name" value="Cullin Repeats"/>
    <property type="match status" value="2"/>
</dbReference>
<evidence type="ECO:0000256" key="1">
    <source>
        <dbReference type="ARBA" id="ARBA00006019"/>
    </source>
</evidence>
<reference evidence="3" key="1">
    <citation type="submission" date="2022-04" db="EMBL/GenBank/DDBJ databases">
        <title>A functionally conserved STORR gene fusion in Papaver species that diverged 16.8 million years ago.</title>
        <authorList>
            <person name="Catania T."/>
        </authorList>
    </citation>
    <scope>NUCLEOTIDE SEQUENCE</scope>
    <source>
        <strain evidence="3">S-188037</strain>
    </source>
</reference>
<gene>
    <name evidence="3" type="ORF">MKW98_020389</name>
</gene>
<dbReference type="InterPro" id="IPR016159">
    <property type="entry name" value="Cullin_repeat-like_dom_sf"/>
</dbReference>
<dbReference type="PANTHER" id="PTHR11932">
    <property type="entry name" value="CULLIN"/>
    <property type="match status" value="1"/>
</dbReference>
<dbReference type="InterPro" id="IPR045093">
    <property type="entry name" value="Cullin"/>
</dbReference>
<evidence type="ECO:0000259" key="2">
    <source>
        <dbReference type="Pfam" id="PF00888"/>
    </source>
</evidence>
<feature type="domain" description="Cullin N-terminal" evidence="2">
    <location>
        <begin position="4"/>
        <end position="115"/>
    </location>
</feature>
<dbReference type="Pfam" id="PF00888">
    <property type="entry name" value="Cullin"/>
    <property type="match status" value="1"/>
</dbReference>
<evidence type="ECO:0000313" key="4">
    <source>
        <dbReference type="Proteomes" id="UP001202328"/>
    </source>
</evidence>
<feature type="non-terminal residue" evidence="3">
    <location>
        <position position="116"/>
    </location>
</feature>
<name>A0AAD4X3D8_9MAGN</name>